<protein>
    <submittedName>
        <fullName evidence="1">Uncharacterized protein</fullName>
    </submittedName>
</protein>
<dbReference type="Proteomes" id="UP000317355">
    <property type="component" value="Unassembled WGS sequence"/>
</dbReference>
<gene>
    <name evidence="1" type="ORF">FHK82_11830</name>
</gene>
<comment type="caution">
    <text evidence="1">The sequence shown here is derived from an EMBL/GenBank/DDBJ whole genome shotgun (WGS) entry which is preliminary data.</text>
</comment>
<dbReference type="Pfam" id="PF21651">
    <property type="entry name" value="DUF6858"/>
    <property type="match status" value="1"/>
</dbReference>
<sequence length="127" mass="14620">MIKKQFKEIYSIYEIIYNKEELKQQSVDEIIADLKQMIIDHPVIAYIDTFDQYQQTKRVNGEINPAIRAAQNIIFCFGMELPTPEVLAVRPRSIGVCELEESYVINFMEAPNASANATMVEMIKSLK</sequence>
<name>A0A558CXN1_9GAMM</name>
<organism evidence="1 2">
    <name type="scientific">Sedimenticola thiotaurini</name>
    <dbReference type="NCBI Taxonomy" id="1543721"/>
    <lineage>
        <taxon>Bacteria</taxon>
        <taxon>Pseudomonadati</taxon>
        <taxon>Pseudomonadota</taxon>
        <taxon>Gammaproteobacteria</taxon>
        <taxon>Chromatiales</taxon>
        <taxon>Sedimenticolaceae</taxon>
        <taxon>Sedimenticola</taxon>
    </lineage>
</organism>
<evidence type="ECO:0000313" key="2">
    <source>
        <dbReference type="Proteomes" id="UP000317355"/>
    </source>
</evidence>
<dbReference type="EMBL" id="VMRY01000055">
    <property type="protein sequence ID" value="TVT53516.1"/>
    <property type="molecule type" value="Genomic_DNA"/>
</dbReference>
<dbReference type="InterPro" id="IPR049204">
    <property type="entry name" value="DUF6858"/>
</dbReference>
<evidence type="ECO:0000313" key="1">
    <source>
        <dbReference type="EMBL" id="TVT53516.1"/>
    </source>
</evidence>
<reference evidence="1 2" key="1">
    <citation type="submission" date="2019-07" db="EMBL/GenBank/DDBJ databases">
        <title>The pathways for chlorine oxyanion respiration interact through the shared metabolite chlorate.</title>
        <authorList>
            <person name="Barnum T.P."/>
            <person name="Cheng Y."/>
            <person name="Hill K.A."/>
            <person name="Lucas L.N."/>
            <person name="Carlson H.K."/>
            <person name="Coates J.D."/>
        </authorList>
    </citation>
    <scope>NUCLEOTIDE SEQUENCE [LARGE SCALE GENOMIC DNA]</scope>
    <source>
        <strain evidence="1">BK-3</strain>
    </source>
</reference>
<proteinExistence type="predicted"/>
<accession>A0A558CXN1</accession>
<dbReference type="AlphaFoldDB" id="A0A558CXN1"/>